<evidence type="ECO:0000313" key="4">
    <source>
        <dbReference type="Proteomes" id="UP000067061"/>
    </source>
</evidence>
<evidence type="ECO:0000313" key="6">
    <source>
        <dbReference type="Proteomes" id="UP000224507"/>
    </source>
</evidence>
<dbReference type="EMBL" id="CP022123">
    <property type="protein sequence ID" value="ASG27558.1"/>
    <property type="molecule type" value="Genomic_DNA"/>
</dbReference>
<proteinExistence type="predicted"/>
<dbReference type="EMBL" id="NIRO01000001">
    <property type="protein sequence ID" value="PHI17688.1"/>
    <property type="molecule type" value="Genomic_DNA"/>
</dbReference>
<dbReference type="AlphaFoldDB" id="A0A241PYM1"/>
<sequence length="176" mass="20403">MKKLVLLLLVIVSVFSFGANFKPYLKGNAANPDAKKILFAAQMESTKKIVTLYKDREKVVYVFGPEGKKPEITLEGVIGDNLFFNSDDTETYIGRFLVFMNDEYRYIVSYYDVNGKTRSYLLEAYKGTNPRPLYKKQLNNKSVYDKVFNDPNNAEGFNGLFYDQNYLDDESFYINY</sequence>
<evidence type="ECO:0000313" key="2">
    <source>
        <dbReference type="EMBL" id="ASG27558.1"/>
    </source>
</evidence>
<evidence type="ECO:0000313" key="3">
    <source>
        <dbReference type="EMBL" id="PHI17688.1"/>
    </source>
</evidence>
<reference evidence="3 6" key="2">
    <citation type="submission" date="2017-06" db="EMBL/GenBank/DDBJ databases">
        <title>Draft genome sequence of Fusobacterium nucleatum subsp. polymorphum KCOM 1274 (=ChDC F309).</title>
        <authorList>
            <person name="Kook J.-K."/>
            <person name="Park S.-N."/>
            <person name="Lim Y.K."/>
            <person name="Roh H."/>
        </authorList>
    </citation>
    <scope>NUCLEOTIDE SEQUENCE [LARGE SCALE GENOMIC DNA]</scope>
    <source>
        <strain evidence="3">KCOM 1274</strain>
        <strain evidence="6">KCOM 1274 (ChDC F309)</strain>
    </source>
</reference>
<reference evidence="2 5" key="3">
    <citation type="submission" date="2017-06" db="EMBL/GenBank/DDBJ databases">
        <title>Genome sequencing of Fusobacterium nucleatum subsp. polymorphum KCOM 1275 (=ChDC F310).</title>
        <authorList>
            <person name="Kook J.-K."/>
            <person name="Park S.-N."/>
            <person name="Lim Y.K."/>
            <person name="Roh H."/>
        </authorList>
    </citation>
    <scope>NUCLEOTIDE SEQUENCE [LARGE SCALE GENOMIC DNA]</scope>
    <source>
        <strain evidence="2 5">KCOM 1275</strain>
    </source>
</reference>
<dbReference type="GeneID" id="45634682"/>
<evidence type="ECO:0000313" key="1">
    <source>
        <dbReference type="EMBL" id="ALM94117.1"/>
    </source>
</evidence>
<organism evidence="2 5">
    <name type="scientific">Fusobacterium nucleatum subsp. polymorphum</name>
    <name type="common">Fusobacterium polymorphum</name>
    <dbReference type="NCBI Taxonomy" id="76857"/>
    <lineage>
        <taxon>Bacteria</taxon>
        <taxon>Fusobacteriati</taxon>
        <taxon>Fusobacteriota</taxon>
        <taxon>Fusobacteriia</taxon>
        <taxon>Fusobacteriales</taxon>
        <taxon>Fusobacteriaceae</taxon>
        <taxon>Fusobacterium</taxon>
    </lineage>
</organism>
<evidence type="ECO:0000313" key="5">
    <source>
        <dbReference type="Proteomes" id="UP000197638"/>
    </source>
</evidence>
<dbReference type="Proteomes" id="UP000197638">
    <property type="component" value="Chromosome"/>
</dbReference>
<dbReference type="Proteomes" id="UP000224507">
    <property type="component" value="Unassembled WGS sequence"/>
</dbReference>
<dbReference type="RefSeq" id="WP_005896173.1">
    <property type="nucleotide sequence ID" value="NZ_CP013121.1"/>
</dbReference>
<dbReference type="EMBL" id="CP013121">
    <property type="protein sequence ID" value="ALM94117.1"/>
    <property type="molecule type" value="Genomic_DNA"/>
</dbReference>
<name>A0A241PYM1_FUSNP</name>
<dbReference type="KEGG" id="fpol:ERS445057_00892"/>
<dbReference type="Proteomes" id="UP000067061">
    <property type="component" value="Chromosome"/>
</dbReference>
<reference evidence="1 4" key="1">
    <citation type="submission" date="2015-11" db="EMBL/GenBank/DDBJ databases">
        <authorList>
            <person name="Kook J.-K."/>
            <person name="Park S.-N."/>
            <person name="Lim Y.K."/>
            <person name="Jo E."/>
        </authorList>
    </citation>
    <scope>NUCLEOTIDE SEQUENCE [LARGE SCALE GENOMIC DNA]</scope>
    <source>
        <strain evidence="1 4">ChDC F306</strain>
    </source>
</reference>
<protein>
    <submittedName>
        <fullName evidence="2">Uncharacterized protein</fullName>
    </submittedName>
</protein>
<gene>
    <name evidence="3" type="ORF">CBG56_01585</name>
    <name evidence="2" type="ORF">CBG61_00465</name>
    <name evidence="1" type="ORF">RO02_05635</name>
</gene>
<accession>A0A241PYM1</accession>